<organism evidence="1">
    <name type="scientific">uncultured Rubrobacteraceae bacterium</name>
    <dbReference type="NCBI Taxonomy" id="349277"/>
    <lineage>
        <taxon>Bacteria</taxon>
        <taxon>Bacillati</taxon>
        <taxon>Actinomycetota</taxon>
        <taxon>Rubrobacteria</taxon>
        <taxon>Rubrobacterales</taxon>
        <taxon>Rubrobacteraceae</taxon>
        <taxon>environmental samples</taxon>
    </lineage>
</organism>
<accession>A0A6J4T215</accession>
<dbReference type="EMBL" id="CADCVM010000337">
    <property type="protein sequence ID" value="CAA9511088.1"/>
    <property type="molecule type" value="Genomic_DNA"/>
</dbReference>
<sequence length="59" mass="6492">GDEQPRARIPQHLRLQVGEGEPAPVRPGQRGVRVHLRDVVPPGAVLYLRSGHADLRRGV</sequence>
<dbReference type="AlphaFoldDB" id="A0A6J4T215"/>
<feature type="non-terminal residue" evidence="1">
    <location>
        <position position="59"/>
    </location>
</feature>
<gene>
    <name evidence="1" type="ORF">AVDCRST_MAG05-3024</name>
</gene>
<protein>
    <submittedName>
        <fullName evidence="1">Maltodextrin ABC transporter, permease protein MdxF</fullName>
    </submittedName>
</protein>
<feature type="non-terminal residue" evidence="1">
    <location>
        <position position="1"/>
    </location>
</feature>
<reference evidence="1" key="1">
    <citation type="submission" date="2020-02" db="EMBL/GenBank/DDBJ databases">
        <authorList>
            <person name="Meier V. D."/>
        </authorList>
    </citation>
    <scope>NUCLEOTIDE SEQUENCE</scope>
    <source>
        <strain evidence="1">AVDCRST_MAG05</strain>
    </source>
</reference>
<name>A0A6J4T215_9ACTN</name>
<proteinExistence type="predicted"/>
<evidence type="ECO:0000313" key="1">
    <source>
        <dbReference type="EMBL" id="CAA9511088.1"/>
    </source>
</evidence>